<gene>
    <name evidence="2" type="ORF">KQX54_019809</name>
</gene>
<reference evidence="2 3" key="1">
    <citation type="journal article" date="2021" name="J. Hered.">
        <title>A chromosome-level genome assembly of the parasitoid wasp, Cotesia glomerata (Hymenoptera: Braconidae).</title>
        <authorList>
            <person name="Pinto B.J."/>
            <person name="Weis J.J."/>
            <person name="Gamble T."/>
            <person name="Ode P.J."/>
            <person name="Paul R."/>
            <person name="Zaspel J.M."/>
        </authorList>
    </citation>
    <scope>NUCLEOTIDE SEQUENCE [LARGE SCALE GENOMIC DNA]</scope>
    <source>
        <strain evidence="2">CgM1</strain>
    </source>
</reference>
<protein>
    <submittedName>
        <fullName evidence="2">Uncharacterized protein</fullName>
    </submittedName>
</protein>
<evidence type="ECO:0000313" key="2">
    <source>
        <dbReference type="EMBL" id="KAH0535878.1"/>
    </source>
</evidence>
<keyword evidence="3" id="KW-1185">Reference proteome</keyword>
<feature type="compositionally biased region" description="Basic and acidic residues" evidence="1">
    <location>
        <begin position="27"/>
        <end position="42"/>
    </location>
</feature>
<sequence length="290" mass="33148">MILLVKRVLASGIKNQVSRISKTMEEHIQAKRPDEQNRESPRVDSAGGGFGKWLKEHLKGSSGKNTCVQDNNNADNSSPLSTPLKTRGLSGNGEKVISRGIYTPQNVYCSLPREHRRHSHDSGKSNNEPSARERSSRSGSCHPREKSHRDGTGIARGGVYGSEGKSYRRKNREKRRHSMNETREHRSHRRKRIDRLDLQCALQRNTHLEHAYIHQTPTRRQGTGILEPTGMQRSRPTRNDRRSLYEKLLLSRTKRAEDNRESSPEIKGSAYDHHQEVFILDDSDHVLEDI</sequence>
<feature type="region of interest" description="Disordered" evidence="1">
    <location>
        <begin position="113"/>
        <end position="191"/>
    </location>
</feature>
<evidence type="ECO:0000313" key="3">
    <source>
        <dbReference type="Proteomes" id="UP000826195"/>
    </source>
</evidence>
<dbReference type="AlphaFoldDB" id="A0AAV7HYV3"/>
<feature type="compositionally biased region" description="Basic and acidic residues" evidence="1">
    <location>
        <begin position="130"/>
        <end position="151"/>
    </location>
</feature>
<organism evidence="2 3">
    <name type="scientific">Cotesia glomerata</name>
    <name type="common">Lepidopteran parasitic wasp</name>
    <name type="synonym">Apanteles glomeratus</name>
    <dbReference type="NCBI Taxonomy" id="32391"/>
    <lineage>
        <taxon>Eukaryota</taxon>
        <taxon>Metazoa</taxon>
        <taxon>Ecdysozoa</taxon>
        <taxon>Arthropoda</taxon>
        <taxon>Hexapoda</taxon>
        <taxon>Insecta</taxon>
        <taxon>Pterygota</taxon>
        <taxon>Neoptera</taxon>
        <taxon>Endopterygota</taxon>
        <taxon>Hymenoptera</taxon>
        <taxon>Apocrita</taxon>
        <taxon>Ichneumonoidea</taxon>
        <taxon>Braconidae</taxon>
        <taxon>Microgastrinae</taxon>
        <taxon>Cotesia</taxon>
    </lineage>
</organism>
<name>A0AAV7HYV3_COTGL</name>
<evidence type="ECO:0000256" key="1">
    <source>
        <dbReference type="SAM" id="MobiDB-lite"/>
    </source>
</evidence>
<accession>A0AAV7HYV3</accession>
<comment type="caution">
    <text evidence="2">The sequence shown here is derived from an EMBL/GenBank/DDBJ whole genome shotgun (WGS) entry which is preliminary data.</text>
</comment>
<feature type="compositionally biased region" description="Polar residues" evidence="1">
    <location>
        <begin position="62"/>
        <end position="84"/>
    </location>
</feature>
<feature type="compositionally biased region" description="Basic residues" evidence="1">
    <location>
        <begin position="167"/>
        <end position="177"/>
    </location>
</feature>
<feature type="region of interest" description="Disordered" evidence="1">
    <location>
        <begin position="27"/>
        <end position="97"/>
    </location>
</feature>
<dbReference type="EMBL" id="JAHXZJ010002982">
    <property type="protein sequence ID" value="KAH0535878.1"/>
    <property type="molecule type" value="Genomic_DNA"/>
</dbReference>
<proteinExistence type="predicted"/>
<feature type="region of interest" description="Disordered" evidence="1">
    <location>
        <begin position="221"/>
        <end position="240"/>
    </location>
</feature>
<dbReference type="Proteomes" id="UP000826195">
    <property type="component" value="Unassembled WGS sequence"/>
</dbReference>